<reference evidence="1 2" key="1">
    <citation type="journal article" date="2013" name="Genome Announc.">
        <title>Genome sequences for three denitrifying bacterial strains isolated from a uranium- and nitrate-contaminated subsurface environment.</title>
        <authorList>
            <person name="Venkatramanan R."/>
            <person name="Prakash O."/>
            <person name="Woyke T."/>
            <person name="Chain P."/>
            <person name="Goodwin L.A."/>
            <person name="Watson D."/>
            <person name="Brooks S."/>
            <person name="Kostka J.E."/>
            <person name="Green S.J."/>
        </authorList>
    </citation>
    <scope>NUCLEOTIDE SEQUENCE [LARGE SCALE GENOMIC DNA]</scope>
    <source>
        <strain evidence="1 2">1NES1</strain>
    </source>
</reference>
<keyword evidence="2" id="KW-1185">Reference proteome</keyword>
<dbReference type="HOGENOM" id="CLU_2825283_0_0_5"/>
<dbReference type="EMBL" id="CP005587">
    <property type="protein sequence ID" value="AGK57661.1"/>
    <property type="molecule type" value="Genomic_DNA"/>
</dbReference>
<protein>
    <submittedName>
        <fullName evidence="1">Uncharacterized protein</fullName>
    </submittedName>
</protein>
<organism evidence="1 2">
    <name type="scientific">Hyphomicrobium denitrificans 1NES1</name>
    <dbReference type="NCBI Taxonomy" id="670307"/>
    <lineage>
        <taxon>Bacteria</taxon>
        <taxon>Pseudomonadati</taxon>
        <taxon>Pseudomonadota</taxon>
        <taxon>Alphaproteobacteria</taxon>
        <taxon>Hyphomicrobiales</taxon>
        <taxon>Hyphomicrobiaceae</taxon>
        <taxon>Hyphomicrobium</taxon>
    </lineage>
</organism>
<dbReference type="KEGG" id="hdt:HYPDE_29933"/>
<proteinExistence type="predicted"/>
<dbReference type="STRING" id="670307.HYPDE_29933"/>
<name>N0BAW2_9HYPH</name>
<dbReference type="AlphaFoldDB" id="N0BAW2"/>
<accession>N0BAW2</accession>
<dbReference type="Proteomes" id="UP000005952">
    <property type="component" value="Chromosome"/>
</dbReference>
<evidence type="ECO:0000313" key="1">
    <source>
        <dbReference type="EMBL" id="AGK57661.1"/>
    </source>
</evidence>
<gene>
    <name evidence="1" type="ORF">HYPDE_29933</name>
</gene>
<evidence type="ECO:0000313" key="2">
    <source>
        <dbReference type="Proteomes" id="UP000005952"/>
    </source>
</evidence>
<sequence>MHFLRKLQVVGVQCGGLSAERGTLGASDFAGDGKLCRTILQPLTTLDRQGQSWFTSRLIRLSNLAG</sequence>